<reference evidence="1 2" key="1">
    <citation type="journal article" date="2022" name="Plant J.">
        <title>Chromosome-level genome of Camellia lanceoleosa provides a valuable resource for understanding genome evolution and self-incompatibility.</title>
        <authorList>
            <person name="Gong W."/>
            <person name="Xiao S."/>
            <person name="Wang L."/>
            <person name="Liao Z."/>
            <person name="Chang Y."/>
            <person name="Mo W."/>
            <person name="Hu G."/>
            <person name="Li W."/>
            <person name="Zhao G."/>
            <person name="Zhu H."/>
            <person name="Hu X."/>
            <person name="Ji K."/>
            <person name="Xiang X."/>
            <person name="Song Q."/>
            <person name="Yuan D."/>
            <person name="Jin S."/>
            <person name="Zhang L."/>
        </authorList>
    </citation>
    <scope>NUCLEOTIDE SEQUENCE [LARGE SCALE GENOMIC DNA]</scope>
    <source>
        <strain evidence="1">SQ_2022a</strain>
    </source>
</reference>
<proteinExistence type="predicted"/>
<keyword evidence="2" id="KW-1185">Reference proteome</keyword>
<organism evidence="1 2">
    <name type="scientific">Camellia lanceoleosa</name>
    <dbReference type="NCBI Taxonomy" id="1840588"/>
    <lineage>
        <taxon>Eukaryota</taxon>
        <taxon>Viridiplantae</taxon>
        <taxon>Streptophyta</taxon>
        <taxon>Embryophyta</taxon>
        <taxon>Tracheophyta</taxon>
        <taxon>Spermatophyta</taxon>
        <taxon>Magnoliopsida</taxon>
        <taxon>eudicotyledons</taxon>
        <taxon>Gunneridae</taxon>
        <taxon>Pentapetalae</taxon>
        <taxon>asterids</taxon>
        <taxon>Ericales</taxon>
        <taxon>Theaceae</taxon>
        <taxon>Camellia</taxon>
    </lineage>
</organism>
<keyword evidence="1" id="KW-0418">Kinase</keyword>
<protein>
    <submittedName>
        <fullName evidence="1">Histidine kinase 3</fullName>
    </submittedName>
</protein>
<name>A0ACC0IYE2_9ERIC</name>
<dbReference type="EMBL" id="CM045758">
    <property type="protein sequence ID" value="KAI8030319.1"/>
    <property type="molecule type" value="Genomic_DNA"/>
</dbReference>
<keyword evidence="1" id="KW-0808">Transferase</keyword>
<sequence length="91" mass="10532">MLWYMSSQAVEKRKETLASMCDERARMLQDPFNVSMNHVQAMSIVISTFHHGKRPSAIDQDQDSNAHMVYLLSNTFVLLFLLQRTLKATEK</sequence>
<evidence type="ECO:0000313" key="1">
    <source>
        <dbReference type="EMBL" id="KAI8030319.1"/>
    </source>
</evidence>
<gene>
    <name evidence="1" type="ORF">LOK49_LG01G01254</name>
</gene>
<dbReference type="Proteomes" id="UP001060215">
    <property type="component" value="Chromosome 1"/>
</dbReference>
<comment type="caution">
    <text evidence="1">The sequence shown here is derived from an EMBL/GenBank/DDBJ whole genome shotgun (WGS) entry which is preliminary data.</text>
</comment>
<accession>A0ACC0IYE2</accession>
<evidence type="ECO:0000313" key="2">
    <source>
        <dbReference type="Proteomes" id="UP001060215"/>
    </source>
</evidence>